<name>A0ABQ3RAW4_STRRR</name>
<proteinExistence type="predicted"/>
<sequence length="51" mass="5428">MPDAPAGNRSEEHLPTRADAATTWEGPPERHSTGHGWVEACGQARGCTART</sequence>
<feature type="region of interest" description="Disordered" evidence="1">
    <location>
        <begin position="1"/>
        <end position="37"/>
    </location>
</feature>
<gene>
    <name evidence="2" type="ORF">Srubr_28400</name>
</gene>
<evidence type="ECO:0000313" key="3">
    <source>
        <dbReference type="Proteomes" id="UP000646738"/>
    </source>
</evidence>
<protein>
    <submittedName>
        <fullName evidence="2">Uncharacterized protein</fullName>
    </submittedName>
</protein>
<evidence type="ECO:0000256" key="1">
    <source>
        <dbReference type="SAM" id="MobiDB-lite"/>
    </source>
</evidence>
<reference evidence="3" key="1">
    <citation type="submission" date="2023-07" db="EMBL/GenBank/DDBJ databases">
        <title>Whole genome shotgun sequence of Streptomyces achromogenes subsp. rubradiris NBRC 14000.</title>
        <authorList>
            <person name="Komaki H."/>
            <person name="Tamura T."/>
        </authorList>
    </citation>
    <scope>NUCLEOTIDE SEQUENCE [LARGE SCALE GENOMIC DNA]</scope>
    <source>
        <strain evidence="3">NBRC 14000</strain>
    </source>
</reference>
<keyword evidence="3" id="KW-1185">Reference proteome</keyword>
<comment type="caution">
    <text evidence="2">The sequence shown here is derived from an EMBL/GenBank/DDBJ whole genome shotgun (WGS) entry which is preliminary data.</text>
</comment>
<organism evidence="2 3">
    <name type="scientific">Streptomyces rubradiris</name>
    <name type="common">Streptomyces achromogenes subsp. rubradiris</name>
    <dbReference type="NCBI Taxonomy" id="285531"/>
    <lineage>
        <taxon>Bacteria</taxon>
        <taxon>Bacillati</taxon>
        <taxon>Actinomycetota</taxon>
        <taxon>Actinomycetes</taxon>
        <taxon>Kitasatosporales</taxon>
        <taxon>Streptomycetaceae</taxon>
        <taxon>Streptomyces</taxon>
    </lineage>
</organism>
<dbReference type="Proteomes" id="UP000646738">
    <property type="component" value="Unassembled WGS sequence"/>
</dbReference>
<dbReference type="EMBL" id="BNEA01000015">
    <property type="protein sequence ID" value="GHI52994.1"/>
    <property type="molecule type" value="Genomic_DNA"/>
</dbReference>
<accession>A0ABQ3RAW4</accession>
<evidence type="ECO:0000313" key="2">
    <source>
        <dbReference type="EMBL" id="GHI52994.1"/>
    </source>
</evidence>